<dbReference type="OrthoDB" id="507840at2"/>
<organism evidence="2 3">
    <name type="scientific">Dactylococcopsis salina (strain PCC 8305)</name>
    <name type="common">Myxobactron salinum</name>
    <dbReference type="NCBI Taxonomy" id="13035"/>
    <lineage>
        <taxon>Bacteria</taxon>
        <taxon>Bacillati</taxon>
        <taxon>Cyanobacteriota</taxon>
        <taxon>Cyanophyceae</taxon>
        <taxon>Nodosilineales</taxon>
        <taxon>Cymatolegaceae</taxon>
        <taxon>Dactylococcopsis</taxon>
    </lineage>
</organism>
<accession>K9Z055</accession>
<dbReference type="InterPro" id="IPR016047">
    <property type="entry name" value="M23ase_b-sheet_dom"/>
</dbReference>
<evidence type="ECO:0000313" key="3">
    <source>
        <dbReference type="Proteomes" id="UP000010482"/>
    </source>
</evidence>
<keyword evidence="3" id="KW-1185">Reference proteome</keyword>
<dbReference type="Gene3D" id="2.70.70.10">
    <property type="entry name" value="Glucose Permease (Domain IIA)"/>
    <property type="match status" value="1"/>
</dbReference>
<dbReference type="GO" id="GO:0004222">
    <property type="term" value="F:metalloendopeptidase activity"/>
    <property type="evidence" value="ECO:0007669"/>
    <property type="project" value="TreeGrafter"/>
</dbReference>
<dbReference type="eggNOG" id="COG0739">
    <property type="taxonomic scope" value="Bacteria"/>
</dbReference>
<dbReference type="PANTHER" id="PTHR21666:SF290">
    <property type="entry name" value="PEPTIDASE M23 DOMAIN PROTEIN"/>
    <property type="match status" value="1"/>
</dbReference>
<dbReference type="InterPro" id="IPR050570">
    <property type="entry name" value="Cell_wall_metabolism_enzyme"/>
</dbReference>
<dbReference type="SUPFAM" id="SSF51261">
    <property type="entry name" value="Duplicated hybrid motif"/>
    <property type="match status" value="1"/>
</dbReference>
<protein>
    <submittedName>
        <fullName evidence="2">Metalloendopeptidase-like membrane protein</fullName>
    </submittedName>
</protein>
<dbReference type="InterPro" id="IPR011055">
    <property type="entry name" value="Dup_hybrid_motif"/>
</dbReference>
<dbReference type="STRING" id="13035.Dacsa_3632"/>
<dbReference type="PANTHER" id="PTHR21666">
    <property type="entry name" value="PEPTIDASE-RELATED"/>
    <property type="match status" value="1"/>
</dbReference>
<evidence type="ECO:0000259" key="1">
    <source>
        <dbReference type="Pfam" id="PF01551"/>
    </source>
</evidence>
<dbReference type="HOGENOM" id="CLU_029425_5_1_3"/>
<dbReference type="CDD" id="cd12797">
    <property type="entry name" value="M23_peptidase"/>
    <property type="match status" value="1"/>
</dbReference>
<evidence type="ECO:0000313" key="2">
    <source>
        <dbReference type="EMBL" id="AFZ52112.1"/>
    </source>
</evidence>
<dbReference type="Pfam" id="PF01551">
    <property type="entry name" value="Peptidase_M23"/>
    <property type="match status" value="1"/>
</dbReference>
<gene>
    <name evidence="2" type="ORF">Dacsa_3632</name>
</gene>
<reference evidence="2" key="1">
    <citation type="submission" date="2012-04" db="EMBL/GenBank/DDBJ databases">
        <title>Finished genome of Dactylococcopsis salina PCC 8305.</title>
        <authorList>
            <consortium name="US DOE Joint Genome Institute"/>
            <person name="Gugger M."/>
            <person name="Coursin T."/>
            <person name="Rippka R."/>
            <person name="Tandeau De Marsac N."/>
            <person name="Huntemann M."/>
            <person name="Wei C.-L."/>
            <person name="Han J."/>
            <person name="Detter J.C."/>
            <person name="Han C."/>
            <person name="Tapia R."/>
            <person name="Daligault H."/>
            <person name="Chen A."/>
            <person name="Krypides N."/>
            <person name="Mavromatis K."/>
            <person name="Markowitz V."/>
            <person name="Szeto E."/>
            <person name="Ivanova N."/>
            <person name="Ovchinnikova G."/>
            <person name="Pagani I."/>
            <person name="Pati A."/>
            <person name="Goodwin L."/>
            <person name="Peters L."/>
            <person name="Pitluck S."/>
            <person name="Woyke T."/>
            <person name="Kerfeld C."/>
        </authorList>
    </citation>
    <scope>NUCLEOTIDE SEQUENCE [LARGE SCALE GENOMIC DNA]</scope>
    <source>
        <strain evidence="2">PCC 8305</strain>
    </source>
</reference>
<dbReference type="AlphaFoldDB" id="K9Z055"/>
<name>K9Z055_DACS8</name>
<dbReference type="Proteomes" id="UP000010482">
    <property type="component" value="Chromosome"/>
</dbReference>
<proteinExistence type="predicted"/>
<dbReference type="KEGG" id="dsl:Dacsa_3632"/>
<dbReference type="RefSeq" id="WP_015231086.1">
    <property type="nucleotide sequence ID" value="NC_019780.1"/>
</dbReference>
<sequence>MSNWKLNGWGILVGWLLLSFPTEALEIKINPDNPQLGDTVSVTIETDPNEATPRVTWGEENYPVFAVRNNQYRVLIPTTPLDDSGKYPLTIQGENTVRNFLVWLRDRSFPTQRLWISGNSLSATEIELDRVARFKELVTPEKYWQGAFLRPNQGSVSTIFGVRRYYNGEFAENYYHKGVDYAAPTGSPVVAPASGKIELVGTESEGFNVHGNTVGIDHGQGVLSIFLHLNNINVSEGEMVKAGQKIGTVGSTGASTGPHLHWGLYVNGQAVDPSPWRFKGVE</sequence>
<feature type="domain" description="M23ase beta-sheet core" evidence="1">
    <location>
        <begin position="175"/>
        <end position="273"/>
    </location>
</feature>
<dbReference type="PATRIC" id="fig|13035.3.peg.4114"/>
<dbReference type="EMBL" id="CP003944">
    <property type="protein sequence ID" value="AFZ52112.1"/>
    <property type="molecule type" value="Genomic_DNA"/>
</dbReference>